<dbReference type="AlphaFoldDB" id="A0A550CPS0"/>
<dbReference type="GO" id="GO:0017056">
    <property type="term" value="F:structural constituent of nuclear pore"/>
    <property type="evidence" value="ECO:0007669"/>
    <property type="project" value="TreeGrafter"/>
</dbReference>
<dbReference type="GO" id="GO:0000973">
    <property type="term" value="P:post-transcriptional tethering of RNA polymerase II gene DNA at nuclear periphery"/>
    <property type="evidence" value="ECO:0007669"/>
    <property type="project" value="TreeGrafter"/>
</dbReference>
<dbReference type="GO" id="GO:0008139">
    <property type="term" value="F:nuclear localization sequence binding"/>
    <property type="evidence" value="ECO:0007669"/>
    <property type="project" value="TreeGrafter"/>
</dbReference>
<dbReference type="Proteomes" id="UP000320762">
    <property type="component" value="Unassembled WGS sequence"/>
</dbReference>
<reference evidence="2 3" key="1">
    <citation type="journal article" date="2019" name="New Phytol.">
        <title>Comparative genomics reveals unique wood-decay strategies and fruiting body development in the Schizophyllaceae.</title>
        <authorList>
            <person name="Almasi E."/>
            <person name="Sahu N."/>
            <person name="Krizsan K."/>
            <person name="Balint B."/>
            <person name="Kovacs G.M."/>
            <person name="Kiss B."/>
            <person name="Cseklye J."/>
            <person name="Drula E."/>
            <person name="Henrissat B."/>
            <person name="Nagy I."/>
            <person name="Chovatia M."/>
            <person name="Adam C."/>
            <person name="LaButti K."/>
            <person name="Lipzen A."/>
            <person name="Riley R."/>
            <person name="Grigoriev I.V."/>
            <person name="Nagy L.G."/>
        </authorList>
    </citation>
    <scope>NUCLEOTIDE SEQUENCE [LARGE SCALE GENOMIC DNA]</scope>
    <source>
        <strain evidence="2 3">NL-1724</strain>
    </source>
</reference>
<feature type="compositionally biased region" description="Low complexity" evidence="1">
    <location>
        <begin position="160"/>
        <end position="179"/>
    </location>
</feature>
<dbReference type="PANTHER" id="PTHR23198:SF6">
    <property type="entry name" value="NUCLEAR PORE COMPLEX PROTEIN NUP98-NUP96"/>
    <property type="match status" value="1"/>
</dbReference>
<dbReference type="InterPro" id="IPR037665">
    <property type="entry name" value="Nucleoporin_S59-like"/>
</dbReference>
<dbReference type="GO" id="GO:0034398">
    <property type="term" value="P:telomere tethering at nuclear periphery"/>
    <property type="evidence" value="ECO:0007669"/>
    <property type="project" value="TreeGrafter"/>
</dbReference>
<dbReference type="GO" id="GO:0003723">
    <property type="term" value="F:RNA binding"/>
    <property type="evidence" value="ECO:0007669"/>
    <property type="project" value="TreeGrafter"/>
</dbReference>
<organism evidence="2 3">
    <name type="scientific">Schizophyllum amplum</name>
    <dbReference type="NCBI Taxonomy" id="97359"/>
    <lineage>
        <taxon>Eukaryota</taxon>
        <taxon>Fungi</taxon>
        <taxon>Dikarya</taxon>
        <taxon>Basidiomycota</taxon>
        <taxon>Agaricomycotina</taxon>
        <taxon>Agaricomycetes</taxon>
        <taxon>Agaricomycetidae</taxon>
        <taxon>Agaricales</taxon>
        <taxon>Schizophyllaceae</taxon>
        <taxon>Schizophyllum</taxon>
    </lineage>
</organism>
<accession>A0A550CPS0</accession>
<protein>
    <submittedName>
        <fullName evidence="2">Uncharacterized protein</fullName>
    </submittedName>
</protein>
<feature type="compositionally biased region" description="Polar residues" evidence="1">
    <location>
        <begin position="286"/>
        <end position="296"/>
    </location>
</feature>
<name>A0A550CPS0_9AGAR</name>
<dbReference type="GO" id="GO:0006606">
    <property type="term" value="P:protein import into nucleus"/>
    <property type="evidence" value="ECO:0007669"/>
    <property type="project" value="TreeGrafter"/>
</dbReference>
<dbReference type="EMBL" id="VDMD01000003">
    <property type="protein sequence ID" value="TRM66768.1"/>
    <property type="molecule type" value="Genomic_DNA"/>
</dbReference>
<dbReference type="GO" id="GO:0044614">
    <property type="term" value="C:nuclear pore cytoplasmic filaments"/>
    <property type="evidence" value="ECO:0007669"/>
    <property type="project" value="TreeGrafter"/>
</dbReference>
<evidence type="ECO:0000313" key="3">
    <source>
        <dbReference type="Proteomes" id="UP000320762"/>
    </source>
</evidence>
<feature type="region of interest" description="Disordered" evidence="1">
    <location>
        <begin position="154"/>
        <end position="189"/>
    </location>
</feature>
<evidence type="ECO:0000256" key="1">
    <source>
        <dbReference type="SAM" id="MobiDB-lite"/>
    </source>
</evidence>
<feature type="compositionally biased region" description="Polar residues" evidence="1">
    <location>
        <begin position="270"/>
        <end position="279"/>
    </location>
</feature>
<dbReference type="STRING" id="97359.A0A550CPS0"/>
<dbReference type="PANTHER" id="PTHR23198">
    <property type="entry name" value="NUCLEOPORIN"/>
    <property type="match status" value="1"/>
</dbReference>
<proteinExistence type="predicted"/>
<gene>
    <name evidence="2" type="ORF">BD626DRAFT_483734</name>
</gene>
<evidence type="ECO:0000313" key="2">
    <source>
        <dbReference type="EMBL" id="TRM66768.1"/>
    </source>
</evidence>
<dbReference type="GO" id="GO:0006405">
    <property type="term" value="P:RNA export from nucleus"/>
    <property type="evidence" value="ECO:0007669"/>
    <property type="project" value="TreeGrafter"/>
</dbReference>
<dbReference type="OrthoDB" id="3234974at2759"/>
<feature type="region of interest" description="Disordered" evidence="1">
    <location>
        <begin position="257"/>
        <end position="296"/>
    </location>
</feature>
<comment type="caution">
    <text evidence="2">The sequence shown here is derived from an EMBL/GenBank/DDBJ whole genome shotgun (WGS) entry which is preliminary data.</text>
</comment>
<feature type="compositionally biased region" description="Polar residues" evidence="1">
    <location>
        <begin position="86"/>
        <end position="99"/>
    </location>
</feature>
<feature type="compositionally biased region" description="Polar residues" evidence="1">
    <location>
        <begin position="180"/>
        <end position="189"/>
    </location>
</feature>
<sequence length="296" mass="31879">MSFGGLFSSTRSTASSSRPKVTFMTINVVPGQPETSIEETRFQDYLKAYTTTGKPPPLCPATPADPAGRAAMGLPPLFQGIPIDESGSSDSQPTPTQEAYTDPAKLPAAQEFAPYEDPQERVKYQSMCCQPEFQQFSPEELRYWAYLRGHKEPPQPVKMSPFPTSTLSSSSTSRPSLTSYATTSVSSSGDQMQSICAMPDYNGHSFEELRYEYIKHHREMTSKEILASYGASPGLVAPSAGAFMPPAATPPTMLPTPTPQAMPLTPVASGGSTAPSMFGSTGGPAFSSSQPSRRYW</sequence>
<dbReference type="Gene3D" id="1.10.10.2360">
    <property type="match status" value="2"/>
</dbReference>
<feature type="region of interest" description="Disordered" evidence="1">
    <location>
        <begin position="81"/>
        <end position="108"/>
    </location>
</feature>
<keyword evidence="3" id="KW-1185">Reference proteome</keyword>